<dbReference type="VEuPathDB" id="VectorBase:AATE002277"/>
<protein>
    <submittedName>
        <fullName evidence="2">Uncharacterized protein</fullName>
    </submittedName>
</protein>
<dbReference type="InterPro" id="IPR013087">
    <property type="entry name" value="Znf_C2H2_type"/>
</dbReference>
<sequence>MSSPKGTEDAARLAVAQCIICKIEDGSTQLIPGEREYAMLAEVASVSNLINPIEETDPRMLVLCRECGTMCRERAARSALNTASIGQEAPTKPSNIVPNIECLPDLESIKSSPASERSDSPLPPFATLFSPHRNVQYNLPVDSTDVEMLAAYDSANQKLPVPEHQEQYGEPMEPLAGAETLLSCELAELQGQQNEAMEHSGCAEVQQPASDAEPVVPGEPEEPPYPTAPTPAYTFADFPRAEEPNQMDNTIRQQQQSSSSGSNVTSMNNHAASQLNMNPHKQLLIPQKCDRCNTMYEDVYQYRRHLNESHDRLRCLICMLEFNVFLFEQHQCFGNTNLCLSCVRPVEPRPILNPEPKPKAVTDRKQCYVCKKYLAKSYVAQHIRTQHPQAKGSRKLQIKSSTTCHSNTGQRRGMSAVNSAVKE</sequence>
<feature type="region of interest" description="Disordered" evidence="1">
    <location>
        <begin position="389"/>
        <end position="423"/>
    </location>
</feature>
<dbReference type="EnsemblMetazoa" id="AATE002277-RA">
    <property type="protein sequence ID" value="AATE002277-PA.1"/>
    <property type="gene ID" value="AATE002277"/>
</dbReference>
<name>A0A182IN60_ANOAO</name>
<evidence type="ECO:0000313" key="2">
    <source>
        <dbReference type="EnsemblMetazoa" id="AATE002277-PA.1"/>
    </source>
</evidence>
<feature type="region of interest" description="Disordered" evidence="1">
    <location>
        <begin position="192"/>
        <end position="235"/>
    </location>
</feature>
<dbReference type="PROSITE" id="PS00028">
    <property type="entry name" value="ZINC_FINGER_C2H2_1"/>
    <property type="match status" value="1"/>
</dbReference>
<proteinExistence type="predicted"/>
<reference evidence="2" key="1">
    <citation type="submission" date="2022-08" db="UniProtKB">
        <authorList>
            <consortium name="EnsemblMetazoa"/>
        </authorList>
    </citation>
    <scope>IDENTIFICATION</scope>
    <source>
        <strain evidence="2">EBRO</strain>
    </source>
</reference>
<organism evidence="2">
    <name type="scientific">Anopheles atroparvus</name>
    <name type="common">European mosquito</name>
    <dbReference type="NCBI Taxonomy" id="41427"/>
    <lineage>
        <taxon>Eukaryota</taxon>
        <taxon>Metazoa</taxon>
        <taxon>Ecdysozoa</taxon>
        <taxon>Arthropoda</taxon>
        <taxon>Hexapoda</taxon>
        <taxon>Insecta</taxon>
        <taxon>Pterygota</taxon>
        <taxon>Neoptera</taxon>
        <taxon>Endopterygota</taxon>
        <taxon>Diptera</taxon>
        <taxon>Nematocera</taxon>
        <taxon>Culicoidea</taxon>
        <taxon>Culicidae</taxon>
        <taxon>Anophelinae</taxon>
        <taxon>Anopheles</taxon>
    </lineage>
</organism>
<evidence type="ECO:0000256" key="1">
    <source>
        <dbReference type="SAM" id="MobiDB-lite"/>
    </source>
</evidence>
<feature type="compositionally biased region" description="Polar residues" evidence="1">
    <location>
        <begin position="398"/>
        <end position="410"/>
    </location>
</feature>
<dbReference type="AlphaFoldDB" id="A0A182IN60"/>
<accession>A0A182IN60</accession>
<feature type="region of interest" description="Disordered" evidence="1">
    <location>
        <begin position="247"/>
        <end position="268"/>
    </location>
</feature>